<comment type="caution">
    <text evidence="2">The sequence shown here is derived from an EMBL/GenBank/DDBJ whole genome shotgun (WGS) entry which is preliminary data.</text>
</comment>
<dbReference type="CDD" id="cd04301">
    <property type="entry name" value="NAT_SF"/>
    <property type="match status" value="1"/>
</dbReference>
<evidence type="ECO:0000259" key="1">
    <source>
        <dbReference type="PROSITE" id="PS51186"/>
    </source>
</evidence>
<organism evidence="2 3">
    <name type="scientific">Eisenbergiella tayi</name>
    <dbReference type="NCBI Taxonomy" id="1432052"/>
    <lineage>
        <taxon>Bacteria</taxon>
        <taxon>Bacillati</taxon>
        <taxon>Bacillota</taxon>
        <taxon>Clostridia</taxon>
        <taxon>Lachnospirales</taxon>
        <taxon>Lachnospiraceae</taxon>
        <taxon>Eisenbergiella</taxon>
    </lineage>
</organism>
<dbReference type="SUPFAM" id="SSF55729">
    <property type="entry name" value="Acyl-CoA N-acyltransferases (Nat)"/>
    <property type="match status" value="1"/>
</dbReference>
<dbReference type="Proteomes" id="UP000095003">
    <property type="component" value="Unassembled WGS sequence"/>
</dbReference>
<accession>A0A1E3AZD2</accession>
<dbReference type="PANTHER" id="PTHR13355:SF11">
    <property type="entry name" value="GLUCOSAMINE 6-PHOSPHATE N-ACETYLTRANSFERASE"/>
    <property type="match status" value="1"/>
</dbReference>
<evidence type="ECO:0000313" key="2">
    <source>
        <dbReference type="EMBL" id="ODM13994.1"/>
    </source>
</evidence>
<feature type="domain" description="N-acetyltransferase" evidence="1">
    <location>
        <begin position="1"/>
        <end position="147"/>
    </location>
</feature>
<dbReference type="RefSeq" id="WP_069156419.1">
    <property type="nucleotide sequence ID" value="NZ_JBKXXQ010000008.1"/>
</dbReference>
<reference evidence="2 3" key="1">
    <citation type="submission" date="2016-07" db="EMBL/GenBank/DDBJ databases">
        <title>Characterization of isolates of Eisenbergiella tayi derived from blood cultures, using whole genome sequencing.</title>
        <authorList>
            <person name="Burdz T."/>
            <person name="Wiebe D."/>
            <person name="Huynh C."/>
            <person name="Bernard K."/>
        </authorList>
    </citation>
    <scope>NUCLEOTIDE SEQUENCE [LARGE SCALE GENOMIC DNA]</scope>
    <source>
        <strain evidence="2 3">NML 120489</strain>
    </source>
</reference>
<dbReference type="Gene3D" id="3.40.630.30">
    <property type="match status" value="1"/>
</dbReference>
<dbReference type="PANTHER" id="PTHR13355">
    <property type="entry name" value="GLUCOSAMINE 6-PHOSPHATE N-ACETYLTRANSFERASE"/>
    <property type="match status" value="1"/>
</dbReference>
<name>A0A1E3AZD2_9FIRM</name>
<dbReference type="GeneID" id="93300086"/>
<dbReference type="PROSITE" id="PS51186">
    <property type="entry name" value="GNAT"/>
    <property type="match status" value="1"/>
</dbReference>
<evidence type="ECO:0000313" key="3">
    <source>
        <dbReference type="Proteomes" id="UP000095003"/>
    </source>
</evidence>
<dbReference type="AlphaFoldDB" id="A0A1E3AZD2"/>
<dbReference type="GO" id="GO:0004343">
    <property type="term" value="F:glucosamine 6-phosphate N-acetyltransferase activity"/>
    <property type="evidence" value="ECO:0007669"/>
    <property type="project" value="TreeGrafter"/>
</dbReference>
<proteinExistence type="predicted"/>
<dbReference type="InterPro" id="IPR016181">
    <property type="entry name" value="Acyl_CoA_acyltransferase"/>
</dbReference>
<dbReference type="Pfam" id="PF00583">
    <property type="entry name" value="Acetyltransf_1"/>
    <property type="match status" value="1"/>
</dbReference>
<dbReference type="InterPro" id="IPR039143">
    <property type="entry name" value="GNPNAT1-like"/>
</dbReference>
<dbReference type="EMBL" id="MCGI01000001">
    <property type="protein sequence ID" value="ODM13994.1"/>
    <property type="molecule type" value="Genomic_DNA"/>
</dbReference>
<keyword evidence="2" id="KW-0808">Transferase</keyword>
<protein>
    <submittedName>
        <fullName evidence="2">Acetyltransferase (GNAT) family protein</fullName>
    </submittedName>
</protein>
<sequence>MEIIQLKHNTPLWKQTIDFAENSSWTPGRHIAGMLRENRFTDWEAFFVATENQKIIAHCSFLKEDYYPENKYSPWISSIFVTETARGKKVSHKLIQTAITYAQSKGFTKVYIPSDLKNFYEKCGFTPIDTLKNYAGDYDTIYSRPPEEGKIPPPD</sequence>
<gene>
    <name evidence="2" type="ORF">BEH84_01715</name>
</gene>
<dbReference type="InterPro" id="IPR000182">
    <property type="entry name" value="GNAT_dom"/>
</dbReference>